<dbReference type="Gene3D" id="3.90.79.10">
    <property type="entry name" value="Nucleoside Triphosphate Pyrophosphohydrolase"/>
    <property type="match status" value="1"/>
</dbReference>
<organism evidence="4 5">
    <name type="scientific">Lihuaxuella thermophila</name>
    <dbReference type="NCBI Taxonomy" id="1173111"/>
    <lineage>
        <taxon>Bacteria</taxon>
        <taxon>Bacillati</taxon>
        <taxon>Bacillota</taxon>
        <taxon>Bacilli</taxon>
        <taxon>Bacillales</taxon>
        <taxon>Thermoactinomycetaceae</taxon>
        <taxon>Lihuaxuella</taxon>
    </lineage>
</organism>
<dbReference type="InterPro" id="IPR000086">
    <property type="entry name" value="NUDIX_hydrolase_dom"/>
</dbReference>
<dbReference type="PANTHER" id="PTHR43046:SF2">
    <property type="entry name" value="8-OXO-DGTP DIPHOSPHATASE-RELATED"/>
    <property type="match status" value="1"/>
</dbReference>
<accession>A0A1H8AJ89</accession>
<keyword evidence="2" id="KW-0378">Hydrolase</keyword>
<reference evidence="4 5" key="1">
    <citation type="submission" date="2016-10" db="EMBL/GenBank/DDBJ databases">
        <authorList>
            <person name="de Groot N.N."/>
        </authorList>
    </citation>
    <scope>NUCLEOTIDE SEQUENCE [LARGE SCALE GENOMIC DNA]</scope>
    <source>
        <strain evidence="4 5">DSM 46701</strain>
    </source>
</reference>
<dbReference type="SUPFAM" id="SSF55811">
    <property type="entry name" value="Nudix"/>
    <property type="match status" value="1"/>
</dbReference>
<evidence type="ECO:0000313" key="5">
    <source>
        <dbReference type="Proteomes" id="UP000199695"/>
    </source>
</evidence>
<dbReference type="GO" id="GO:0016787">
    <property type="term" value="F:hydrolase activity"/>
    <property type="evidence" value="ECO:0007669"/>
    <property type="project" value="UniProtKB-KW"/>
</dbReference>
<evidence type="ECO:0000313" key="4">
    <source>
        <dbReference type="EMBL" id="SEM70034.1"/>
    </source>
</evidence>
<dbReference type="PROSITE" id="PS51462">
    <property type="entry name" value="NUDIX"/>
    <property type="match status" value="1"/>
</dbReference>
<dbReference type="STRING" id="1173111.SAMN05444955_101148"/>
<dbReference type="CDD" id="cd02883">
    <property type="entry name" value="NUDIX_Hydrolase"/>
    <property type="match status" value="1"/>
</dbReference>
<name>A0A1H8AJ89_9BACL</name>
<keyword evidence="5" id="KW-1185">Reference proteome</keyword>
<dbReference type="RefSeq" id="WP_170839653.1">
    <property type="nucleotide sequence ID" value="NZ_FOCQ01000001.1"/>
</dbReference>
<dbReference type="PANTHER" id="PTHR43046">
    <property type="entry name" value="GDP-MANNOSE MANNOSYL HYDROLASE"/>
    <property type="match status" value="1"/>
</dbReference>
<dbReference type="AlphaFoldDB" id="A0A1H8AJ89"/>
<dbReference type="EMBL" id="FOCQ01000001">
    <property type="protein sequence ID" value="SEM70034.1"/>
    <property type="molecule type" value="Genomic_DNA"/>
</dbReference>
<dbReference type="InterPro" id="IPR015797">
    <property type="entry name" value="NUDIX_hydrolase-like_dom_sf"/>
</dbReference>
<feature type="domain" description="Nudix hydrolase" evidence="3">
    <location>
        <begin position="5"/>
        <end position="135"/>
    </location>
</feature>
<sequence>MSFPKHIVTAGVVVLNDDHEILIVKSPNRGWELPGGQVKEKESIRTAALREVKSKTGINIKLIRFCGIFQNVRAGICHTLFIGKPIGGQLQAGQPCLDVGYFPVETALRLVSWKLFKQRILYCLDEKKHPFFVEF</sequence>
<evidence type="ECO:0000256" key="1">
    <source>
        <dbReference type="ARBA" id="ARBA00001946"/>
    </source>
</evidence>
<evidence type="ECO:0000259" key="3">
    <source>
        <dbReference type="PROSITE" id="PS51462"/>
    </source>
</evidence>
<evidence type="ECO:0000256" key="2">
    <source>
        <dbReference type="ARBA" id="ARBA00022801"/>
    </source>
</evidence>
<proteinExistence type="predicted"/>
<dbReference type="Proteomes" id="UP000199695">
    <property type="component" value="Unassembled WGS sequence"/>
</dbReference>
<gene>
    <name evidence="4" type="ORF">SAMN05444955_101148</name>
</gene>
<protein>
    <submittedName>
        <fullName evidence="4">ADP-ribose pyrophosphatase YjhB, NUDIX family</fullName>
    </submittedName>
</protein>
<dbReference type="Pfam" id="PF00293">
    <property type="entry name" value="NUDIX"/>
    <property type="match status" value="1"/>
</dbReference>
<comment type="cofactor">
    <cofactor evidence="1">
        <name>Mg(2+)</name>
        <dbReference type="ChEBI" id="CHEBI:18420"/>
    </cofactor>
</comment>